<dbReference type="EMBL" id="BLLS01000297">
    <property type="protein sequence ID" value="GFH88676.1"/>
    <property type="molecule type" value="Genomic_DNA"/>
</dbReference>
<dbReference type="Pfam" id="PF01420">
    <property type="entry name" value="Methylase_S"/>
    <property type="match status" value="1"/>
</dbReference>
<sequence>MDFEPFKDGKFVESELGMIPEGCRVGKAEDFYNINIGKTPPRKEQIWFSSNSSDYTWISISDLGSCGRFVFTSSEFLTHEAIKRHNIILVPKDTILLSFKFTIGRVGIAGTELTTNEAIARFITSDENREYTYFLLKGYNYEKLGSTSSIATAVNSKIIKAMVVLMPDKEILKAFSSLTKPYFDQILRNEQESIRLTILRDTLLPKLMSGELKINTTEVL</sequence>
<dbReference type="InterPro" id="IPR000055">
    <property type="entry name" value="Restrct_endonuc_typeI_TRD"/>
</dbReference>
<feature type="domain" description="Type I restriction modification DNA specificity" evidence="4">
    <location>
        <begin position="20"/>
        <end position="180"/>
    </location>
</feature>
<dbReference type="SUPFAM" id="SSF116734">
    <property type="entry name" value="DNA methylase specificity domain"/>
    <property type="match status" value="1"/>
</dbReference>
<name>A0A7J0A909_9BACE</name>
<protein>
    <recommendedName>
        <fullName evidence="4">Type I restriction modification DNA specificity domain-containing protein</fullName>
    </recommendedName>
</protein>
<proteinExistence type="inferred from homology"/>
<accession>A0A7J0A909</accession>
<evidence type="ECO:0000259" key="4">
    <source>
        <dbReference type="Pfam" id="PF01420"/>
    </source>
</evidence>
<dbReference type="AlphaFoldDB" id="A0A7J0A909"/>
<dbReference type="Proteomes" id="UP000491181">
    <property type="component" value="Unassembled WGS sequence"/>
</dbReference>
<evidence type="ECO:0000313" key="6">
    <source>
        <dbReference type="Proteomes" id="UP000491181"/>
    </source>
</evidence>
<comment type="similarity">
    <text evidence="1">Belongs to the type-I restriction system S methylase family.</text>
</comment>
<evidence type="ECO:0000313" key="5">
    <source>
        <dbReference type="EMBL" id="GFH88676.1"/>
    </source>
</evidence>
<gene>
    <name evidence="5" type="ORF">IMSAGC001_04120</name>
</gene>
<comment type="caution">
    <text evidence="5">The sequence shown here is derived from an EMBL/GenBank/DDBJ whole genome shotgun (WGS) entry which is preliminary data.</text>
</comment>
<dbReference type="Gene3D" id="1.10.287.1120">
    <property type="entry name" value="Bipartite methylase S protein"/>
    <property type="match status" value="1"/>
</dbReference>
<evidence type="ECO:0000256" key="1">
    <source>
        <dbReference type="ARBA" id="ARBA00010923"/>
    </source>
</evidence>
<reference evidence="5 6" key="1">
    <citation type="journal article" date="2020" name="Microbiome">
        <title>Single-cell genomics of uncultured bacteria reveals dietary fiber responders in the mouse gut microbiota.</title>
        <authorList>
            <person name="Chijiiwa R."/>
            <person name="Hosokawa M."/>
            <person name="Kogawa M."/>
            <person name="Nishikawa Y."/>
            <person name="Ide K."/>
            <person name="Sakanashi C."/>
            <person name="Takahashi K."/>
            <person name="Takeyama H."/>
        </authorList>
    </citation>
    <scope>NUCLEOTIDE SEQUENCE [LARGE SCALE GENOMIC DNA]</scope>
    <source>
        <strain evidence="5">IMSAGC_001</strain>
    </source>
</reference>
<dbReference type="CDD" id="cd17244">
    <property type="entry name" value="RMtype1_S_Apa101655I-TRD2-CR2_like"/>
    <property type="match status" value="1"/>
</dbReference>
<organism evidence="5 6">
    <name type="scientific">Bacteroides acidifaciens</name>
    <dbReference type="NCBI Taxonomy" id="85831"/>
    <lineage>
        <taxon>Bacteria</taxon>
        <taxon>Pseudomonadati</taxon>
        <taxon>Bacteroidota</taxon>
        <taxon>Bacteroidia</taxon>
        <taxon>Bacteroidales</taxon>
        <taxon>Bacteroidaceae</taxon>
        <taxon>Bacteroides</taxon>
    </lineage>
</organism>
<dbReference type="PANTHER" id="PTHR30408">
    <property type="entry name" value="TYPE-1 RESTRICTION ENZYME ECOKI SPECIFICITY PROTEIN"/>
    <property type="match status" value="1"/>
</dbReference>
<dbReference type="GO" id="GO:0009307">
    <property type="term" value="P:DNA restriction-modification system"/>
    <property type="evidence" value="ECO:0007669"/>
    <property type="project" value="UniProtKB-KW"/>
</dbReference>
<dbReference type="InterPro" id="IPR044946">
    <property type="entry name" value="Restrct_endonuc_typeI_TRD_sf"/>
</dbReference>
<dbReference type="Gene3D" id="3.90.220.20">
    <property type="entry name" value="DNA methylase specificity domains"/>
    <property type="match status" value="1"/>
</dbReference>
<keyword evidence="2" id="KW-0680">Restriction system</keyword>
<evidence type="ECO:0000256" key="2">
    <source>
        <dbReference type="ARBA" id="ARBA00022747"/>
    </source>
</evidence>
<dbReference type="GO" id="GO:0003677">
    <property type="term" value="F:DNA binding"/>
    <property type="evidence" value="ECO:0007669"/>
    <property type="project" value="UniProtKB-KW"/>
</dbReference>
<dbReference type="InterPro" id="IPR052021">
    <property type="entry name" value="Type-I_RS_S_subunit"/>
</dbReference>
<evidence type="ECO:0000256" key="3">
    <source>
        <dbReference type="ARBA" id="ARBA00023125"/>
    </source>
</evidence>
<dbReference type="PANTHER" id="PTHR30408:SF12">
    <property type="entry name" value="TYPE I RESTRICTION ENZYME MJAVIII SPECIFICITY SUBUNIT"/>
    <property type="match status" value="1"/>
</dbReference>
<keyword evidence="3" id="KW-0238">DNA-binding</keyword>